<evidence type="ECO:0000256" key="10">
    <source>
        <dbReference type="ARBA" id="ARBA00022840"/>
    </source>
</evidence>
<evidence type="ECO:0000256" key="1">
    <source>
        <dbReference type="ARBA" id="ARBA00004651"/>
    </source>
</evidence>
<dbReference type="SUPFAM" id="SSF81665">
    <property type="entry name" value="Calcium ATPase, transmembrane domain M"/>
    <property type="match status" value="1"/>
</dbReference>
<evidence type="ECO:0000313" key="21">
    <source>
        <dbReference type="Proteomes" id="UP000194003"/>
    </source>
</evidence>
<dbReference type="PROSITE" id="PS50846">
    <property type="entry name" value="HMA_2"/>
    <property type="match status" value="2"/>
</dbReference>
<dbReference type="SFLD" id="SFLDG00002">
    <property type="entry name" value="C1.7:_P-type_atpase_like"/>
    <property type="match status" value="1"/>
</dbReference>
<evidence type="ECO:0000256" key="6">
    <source>
        <dbReference type="ARBA" id="ARBA00022692"/>
    </source>
</evidence>
<dbReference type="PRINTS" id="PR00119">
    <property type="entry name" value="CATATPASE"/>
</dbReference>
<evidence type="ECO:0000256" key="18">
    <source>
        <dbReference type="RuleBase" id="RU362081"/>
    </source>
</evidence>
<dbReference type="PANTHER" id="PTHR43520">
    <property type="entry name" value="ATP7, ISOFORM B"/>
    <property type="match status" value="1"/>
</dbReference>
<keyword evidence="12 18" id="KW-1133">Transmembrane helix</keyword>
<dbReference type="SUPFAM" id="SSF55008">
    <property type="entry name" value="HMA, heavy metal-associated domain"/>
    <property type="match status" value="2"/>
</dbReference>
<reference evidence="20 21" key="1">
    <citation type="journal article" date="2016" name="BMC Genomics">
        <title>Combined genomic and structural analyses of a cultured magnetotactic bacterium reveals its niche adaptation to a dynamic environment.</title>
        <authorList>
            <person name="Araujo A.C."/>
            <person name="Morillo V."/>
            <person name="Cypriano J."/>
            <person name="Teixeira L.C."/>
            <person name="Leao P."/>
            <person name="Lyra S."/>
            <person name="Almeida L.G."/>
            <person name="Bazylinski D.A."/>
            <person name="Vasconcellos A.T."/>
            <person name="Abreu F."/>
            <person name="Lins U."/>
        </authorList>
    </citation>
    <scope>NUCLEOTIDE SEQUENCE [LARGE SCALE GENOMIC DNA]</scope>
    <source>
        <strain evidence="20 21">IT-1</strain>
    </source>
</reference>
<dbReference type="Gene3D" id="3.30.70.100">
    <property type="match status" value="2"/>
</dbReference>
<evidence type="ECO:0000256" key="9">
    <source>
        <dbReference type="ARBA" id="ARBA00022796"/>
    </source>
</evidence>
<evidence type="ECO:0000256" key="3">
    <source>
        <dbReference type="ARBA" id="ARBA00012517"/>
    </source>
</evidence>
<keyword evidence="15 18" id="KW-0472">Membrane</keyword>
<dbReference type="InterPro" id="IPR059000">
    <property type="entry name" value="ATPase_P-type_domA"/>
</dbReference>
<organism evidence="20 21">
    <name type="scientific">Magnetofaba australis IT-1</name>
    <dbReference type="NCBI Taxonomy" id="1434232"/>
    <lineage>
        <taxon>Bacteria</taxon>
        <taxon>Pseudomonadati</taxon>
        <taxon>Pseudomonadota</taxon>
        <taxon>Magnetococcia</taxon>
        <taxon>Magnetococcales</taxon>
        <taxon>Magnetococcaceae</taxon>
        <taxon>Magnetofaba</taxon>
    </lineage>
</organism>
<dbReference type="Pfam" id="PF00702">
    <property type="entry name" value="Hydrolase"/>
    <property type="match status" value="1"/>
</dbReference>
<evidence type="ECO:0000256" key="8">
    <source>
        <dbReference type="ARBA" id="ARBA00022741"/>
    </source>
</evidence>
<feature type="domain" description="HMA" evidence="19">
    <location>
        <begin position="48"/>
        <end position="114"/>
    </location>
</feature>
<dbReference type="FunFam" id="3.40.50.1000:FF:000144">
    <property type="entry name" value="copper-transporting ATPase 1 isoform X2"/>
    <property type="match status" value="1"/>
</dbReference>
<evidence type="ECO:0000256" key="13">
    <source>
        <dbReference type="ARBA" id="ARBA00023008"/>
    </source>
</evidence>
<dbReference type="Pfam" id="PF00122">
    <property type="entry name" value="E1-E2_ATPase"/>
    <property type="match status" value="1"/>
</dbReference>
<sequence>MEQKLAGLPKVQQAAVNLATAKATVTGSVPVQELVEAVEAAGYAVATATETFTVQGLSCASCVSRTEKALAALPGVNAAEVNLANLTATVRFIPGVVSFEAMRDAVNRSGYQLARIGGDAEPEDVAEQEREREHRDILRRLRLGAVLVAACFVLVHWHHLGLDALATLSDNHNHWLQFLLIAPVQLWVGWHFHKSALATARHGAANMHTLVTVGTFSAFLYSLLVLLAPQLFVAPGVAAEVYFDTSGAIIVLILLGRFLELRAKGRTSQAIRKLMGLAPKTARVIRDGEERDIPLAEVAVGDHVVVRPGEKIPVDGVILEGQSTLDESLLTGESIPVARGAGDTVIGGALNKSGAFTFEAAKVGRETALARIVDMVQQAQGAKPPIARLADKIAAVFVPVVMGVAAVTFVVWWLFGPQPALTYALLNFVSVLIIACPCALGLATPTSIMVGTGKGAERGVLIRGGEALESAHKLDVVVFDKTGTLTRGEPHMTDWSGGREHLALIASAEARSEHPIAEAIVAHAREQGLKLSDPETFDGVAGLGIKARVAGHDVVVGTRRLMAQSGVALEETTLATLEALEQEGKSAMLAAVDGQLAGVLAVADVVKPESREAIDRLRALGVEVALLTGDNQRTAQAIAAQLGIERVLAEVLPANKFEEIQRLQEAGKRVAMVGDGVNDAPALARADVGMAIGAGADVAMEAADITLMSGDPRGVATAIQLSRATMANIKQNLFWAFAYNIVLIPLAAGVWFPLFGVLLSPIFAAAAMGLSSVTVVSNALRLRHAKLQ</sequence>
<dbReference type="FunFam" id="2.70.150.10:FF:000020">
    <property type="entry name" value="Copper-exporting P-type ATPase A"/>
    <property type="match status" value="1"/>
</dbReference>
<comment type="caution">
    <text evidence="20">The sequence shown here is derived from an EMBL/GenBank/DDBJ whole genome shotgun (WGS) entry which is preliminary data.</text>
</comment>
<dbReference type="GO" id="GO:0055070">
    <property type="term" value="P:copper ion homeostasis"/>
    <property type="evidence" value="ECO:0007669"/>
    <property type="project" value="TreeGrafter"/>
</dbReference>
<feature type="transmembrane region" description="Helical" evidence="18">
    <location>
        <begin position="241"/>
        <end position="259"/>
    </location>
</feature>
<keyword evidence="10 18" id="KW-0067">ATP-binding</keyword>
<evidence type="ECO:0000256" key="4">
    <source>
        <dbReference type="ARBA" id="ARBA00022448"/>
    </source>
</evidence>
<dbReference type="CDD" id="cd02094">
    <property type="entry name" value="P-type_ATPase_Cu-like"/>
    <property type="match status" value="1"/>
</dbReference>
<dbReference type="Gene3D" id="3.40.1110.10">
    <property type="entry name" value="Calcium-transporting ATPase, cytoplasmic domain N"/>
    <property type="match status" value="1"/>
</dbReference>
<evidence type="ECO:0000256" key="5">
    <source>
        <dbReference type="ARBA" id="ARBA00022475"/>
    </source>
</evidence>
<evidence type="ECO:0000256" key="15">
    <source>
        <dbReference type="ARBA" id="ARBA00023136"/>
    </source>
</evidence>
<dbReference type="InterPro" id="IPR023298">
    <property type="entry name" value="ATPase_P-typ_TM_dom_sf"/>
</dbReference>
<evidence type="ECO:0000256" key="16">
    <source>
        <dbReference type="ARBA" id="ARBA00033239"/>
    </source>
</evidence>
<dbReference type="InterPro" id="IPR036412">
    <property type="entry name" value="HAD-like_sf"/>
</dbReference>
<dbReference type="GO" id="GO:0005886">
    <property type="term" value="C:plasma membrane"/>
    <property type="evidence" value="ECO:0007669"/>
    <property type="project" value="UniProtKB-SubCell"/>
</dbReference>
<evidence type="ECO:0000259" key="19">
    <source>
        <dbReference type="PROSITE" id="PS50846"/>
    </source>
</evidence>
<dbReference type="InterPro" id="IPR036163">
    <property type="entry name" value="HMA_dom_sf"/>
</dbReference>
<keyword evidence="7 18" id="KW-0479">Metal-binding</keyword>
<evidence type="ECO:0000256" key="7">
    <source>
        <dbReference type="ARBA" id="ARBA00022723"/>
    </source>
</evidence>
<evidence type="ECO:0000256" key="14">
    <source>
        <dbReference type="ARBA" id="ARBA00023065"/>
    </source>
</evidence>
<dbReference type="InterPro" id="IPR023214">
    <property type="entry name" value="HAD_sf"/>
</dbReference>
<keyword evidence="13" id="KW-0186">Copper</keyword>
<keyword evidence="21" id="KW-1185">Reference proteome</keyword>
<dbReference type="NCBIfam" id="TIGR01494">
    <property type="entry name" value="ATPase_P-type"/>
    <property type="match status" value="1"/>
</dbReference>
<dbReference type="GO" id="GO:0005524">
    <property type="term" value="F:ATP binding"/>
    <property type="evidence" value="ECO:0007669"/>
    <property type="project" value="UniProtKB-UniRule"/>
</dbReference>
<dbReference type="NCBIfam" id="TIGR01525">
    <property type="entry name" value="ATPase-IB_hvy"/>
    <property type="match status" value="1"/>
</dbReference>
<dbReference type="GO" id="GO:0005507">
    <property type="term" value="F:copper ion binding"/>
    <property type="evidence" value="ECO:0007669"/>
    <property type="project" value="TreeGrafter"/>
</dbReference>
<dbReference type="CDD" id="cd00371">
    <property type="entry name" value="HMA"/>
    <property type="match status" value="2"/>
</dbReference>
<dbReference type="GO" id="GO:0016887">
    <property type="term" value="F:ATP hydrolysis activity"/>
    <property type="evidence" value="ECO:0007669"/>
    <property type="project" value="InterPro"/>
</dbReference>
<keyword evidence="6 18" id="KW-0812">Transmembrane</keyword>
<dbReference type="SFLD" id="SFLDF00027">
    <property type="entry name" value="p-type_atpase"/>
    <property type="match status" value="1"/>
</dbReference>
<dbReference type="EMBL" id="LVJN01000019">
    <property type="protein sequence ID" value="OSM04129.1"/>
    <property type="molecule type" value="Genomic_DNA"/>
</dbReference>
<feature type="transmembrane region" description="Helical" evidence="18">
    <location>
        <begin position="175"/>
        <end position="193"/>
    </location>
</feature>
<evidence type="ECO:0000256" key="17">
    <source>
        <dbReference type="ARBA" id="ARBA00049289"/>
    </source>
</evidence>
<keyword evidence="5 18" id="KW-1003">Cell membrane</keyword>
<dbReference type="SUPFAM" id="SSF56784">
    <property type="entry name" value="HAD-like"/>
    <property type="match status" value="1"/>
</dbReference>
<comment type="catalytic activity">
    <reaction evidence="17">
        <text>Cu(+)(in) + ATP + H2O = Cu(+)(out) + ADP + phosphate + H(+)</text>
        <dbReference type="Rhea" id="RHEA:25792"/>
        <dbReference type="ChEBI" id="CHEBI:15377"/>
        <dbReference type="ChEBI" id="CHEBI:15378"/>
        <dbReference type="ChEBI" id="CHEBI:30616"/>
        <dbReference type="ChEBI" id="CHEBI:43474"/>
        <dbReference type="ChEBI" id="CHEBI:49552"/>
        <dbReference type="ChEBI" id="CHEBI:456216"/>
        <dbReference type="EC" id="7.2.2.8"/>
    </reaction>
</comment>
<evidence type="ECO:0000313" key="20">
    <source>
        <dbReference type="EMBL" id="OSM04129.1"/>
    </source>
</evidence>
<dbReference type="InterPro" id="IPR023299">
    <property type="entry name" value="ATPase_P-typ_cyto_dom_N"/>
</dbReference>
<feature type="transmembrane region" description="Helical" evidence="18">
    <location>
        <begin position="205"/>
        <end position="229"/>
    </location>
</feature>
<gene>
    <name evidence="20" type="ORF">MAIT1_03597</name>
</gene>
<feature type="transmembrane region" description="Helical" evidence="18">
    <location>
        <begin position="758"/>
        <end position="780"/>
    </location>
</feature>
<keyword evidence="14" id="KW-0406">Ion transport</keyword>
<dbReference type="InterPro" id="IPR044492">
    <property type="entry name" value="P_typ_ATPase_HD_dom"/>
</dbReference>
<dbReference type="GO" id="GO:0140581">
    <property type="term" value="F:P-type monovalent copper transporter activity"/>
    <property type="evidence" value="ECO:0007669"/>
    <property type="project" value="UniProtKB-EC"/>
</dbReference>
<dbReference type="InterPro" id="IPR001757">
    <property type="entry name" value="P_typ_ATPase"/>
</dbReference>
<evidence type="ECO:0000256" key="11">
    <source>
        <dbReference type="ARBA" id="ARBA00022967"/>
    </source>
</evidence>
<feature type="transmembrane region" description="Helical" evidence="18">
    <location>
        <begin position="141"/>
        <end position="160"/>
    </location>
</feature>
<protein>
    <recommendedName>
        <fullName evidence="3">P-type Cu(+) transporter</fullName>
        <ecNumber evidence="3">7.2.2.8</ecNumber>
    </recommendedName>
    <alternativeName>
        <fullName evidence="16">Cu(+)-exporting ATPase</fullName>
    </alternativeName>
</protein>
<comment type="similarity">
    <text evidence="2 18">Belongs to the cation transport ATPase (P-type) (TC 3.A.3) family. Type IB subfamily.</text>
</comment>
<dbReference type="PROSITE" id="PS00154">
    <property type="entry name" value="ATPASE_E1_E2"/>
    <property type="match status" value="1"/>
</dbReference>
<dbReference type="SUPFAM" id="SSF81653">
    <property type="entry name" value="Calcium ATPase, transduction domain A"/>
    <property type="match status" value="1"/>
</dbReference>
<dbReference type="NCBIfam" id="TIGR01511">
    <property type="entry name" value="ATPase-IB1_Cu"/>
    <property type="match status" value="1"/>
</dbReference>
<dbReference type="AlphaFoldDB" id="A0A1Y2K4I1"/>
<feature type="transmembrane region" description="Helical" evidence="18">
    <location>
        <begin position="733"/>
        <end position="752"/>
    </location>
</feature>
<keyword evidence="9" id="KW-0187">Copper transport</keyword>
<accession>A0A1Y2K4I1</accession>
<dbReference type="GO" id="GO:0043682">
    <property type="term" value="F:P-type divalent copper transporter activity"/>
    <property type="evidence" value="ECO:0007669"/>
    <property type="project" value="TreeGrafter"/>
</dbReference>
<comment type="subcellular location">
    <subcellularLocation>
        <location evidence="1">Cell membrane</location>
        <topology evidence="1">Multi-pass membrane protein</topology>
    </subcellularLocation>
</comment>
<dbReference type="Proteomes" id="UP000194003">
    <property type="component" value="Unassembled WGS sequence"/>
</dbReference>
<dbReference type="FunFam" id="3.30.70.100:FF:000001">
    <property type="entry name" value="ATPase copper transporting beta"/>
    <property type="match status" value="1"/>
</dbReference>
<feature type="transmembrane region" description="Helical" evidence="18">
    <location>
        <begin position="393"/>
        <end position="415"/>
    </location>
</feature>
<proteinExistence type="inferred from homology"/>
<dbReference type="Pfam" id="PF00403">
    <property type="entry name" value="HMA"/>
    <property type="match status" value="2"/>
</dbReference>
<dbReference type="EC" id="7.2.2.8" evidence="3"/>
<evidence type="ECO:0000256" key="2">
    <source>
        <dbReference type="ARBA" id="ARBA00006024"/>
    </source>
</evidence>
<dbReference type="InterPro" id="IPR018303">
    <property type="entry name" value="ATPase_P-typ_P_site"/>
</dbReference>
<dbReference type="InterPro" id="IPR006121">
    <property type="entry name" value="HMA_dom"/>
</dbReference>
<evidence type="ECO:0000256" key="12">
    <source>
        <dbReference type="ARBA" id="ARBA00022989"/>
    </source>
</evidence>
<dbReference type="GO" id="GO:0060003">
    <property type="term" value="P:copper ion export"/>
    <property type="evidence" value="ECO:0007669"/>
    <property type="project" value="UniProtKB-ARBA"/>
</dbReference>
<keyword evidence="8 18" id="KW-0547">Nucleotide-binding</keyword>
<dbReference type="PANTHER" id="PTHR43520:SF8">
    <property type="entry name" value="P-TYPE CU(+) TRANSPORTER"/>
    <property type="match status" value="1"/>
</dbReference>
<feature type="domain" description="HMA" evidence="19">
    <location>
        <begin position="1"/>
        <end position="46"/>
    </location>
</feature>
<name>A0A1Y2K4I1_9PROT</name>
<dbReference type="InterPro" id="IPR027256">
    <property type="entry name" value="P-typ_ATPase_IB"/>
</dbReference>
<dbReference type="PRINTS" id="PR00120">
    <property type="entry name" value="HATPASE"/>
</dbReference>
<dbReference type="SFLD" id="SFLDS00003">
    <property type="entry name" value="Haloacid_Dehalogenase"/>
    <property type="match status" value="1"/>
</dbReference>
<keyword evidence="11" id="KW-1278">Translocase</keyword>
<feature type="transmembrane region" description="Helical" evidence="18">
    <location>
        <begin position="421"/>
        <end position="444"/>
    </location>
</feature>
<dbReference type="Gene3D" id="3.40.50.1000">
    <property type="entry name" value="HAD superfamily/HAD-like"/>
    <property type="match status" value="1"/>
</dbReference>
<dbReference type="InterPro" id="IPR008250">
    <property type="entry name" value="ATPase_P-typ_transduc_dom_A_sf"/>
</dbReference>
<dbReference type="Gene3D" id="2.70.150.10">
    <property type="entry name" value="Calcium-transporting ATPase, cytoplasmic transduction domain A"/>
    <property type="match status" value="1"/>
</dbReference>
<keyword evidence="4" id="KW-0813">Transport</keyword>
<dbReference type="STRING" id="1434232.MAIT1_03597"/>